<dbReference type="RefSeq" id="WP_011066601.1">
    <property type="nucleotide sequence ID" value="NC_004193.1"/>
</dbReference>
<reference evidence="2 3" key="2">
    <citation type="journal article" date="2002" name="Nucleic Acids Res.">
        <title>Genome sequence of Oceanobacillus iheyensis isolated from the Iheya Ridge and its unexpected adaptive capabilities to extreme environments.</title>
        <authorList>
            <person name="Takami H."/>
            <person name="Takaki Y."/>
            <person name="Uchiyama I."/>
        </authorList>
    </citation>
    <scope>NUCLEOTIDE SEQUENCE [LARGE SCALE GENOMIC DNA]</scope>
    <source>
        <strain evidence="3">DSM 14371 / CIP 107618 / JCM 11309 / KCTC 3954 / HTE831</strain>
    </source>
</reference>
<organism evidence="2 3">
    <name type="scientific">Oceanobacillus iheyensis (strain DSM 14371 / CIP 107618 / JCM 11309 / KCTC 3954 / HTE831)</name>
    <dbReference type="NCBI Taxonomy" id="221109"/>
    <lineage>
        <taxon>Bacteria</taxon>
        <taxon>Bacillati</taxon>
        <taxon>Bacillota</taxon>
        <taxon>Bacilli</taxon>
        <taxon>Bacillales</taxon>
        <taxon>Bacillaceae</taxon>
        <taxon>Oceanobacillus</taxon>
    </lineage>
</organism>
<dbReference type="AlphaFoldDB" id="Q8EPA6"/>
<name>Q8EPA6_OCEIH</name>
<gene>
    <name evidence="2" type="ordered locus">OB2207</name>
</gene>
<evidence type="ECO:0000313" key="2">
    <source>
        <dbReference type="EMBL" id="BAC14163.1"/>
    </source>
</evidence>
<accession>Q8EPA6</accession>
<sequence>MLVTKWTNKDWKWLTGILIAIIILAFSLWLVDFTVSFGIISSSVSIALAIVAISMSLQQNKDNQRMLTSVINMRNEVINHIKDVAVKVDNITMLDITDLVDAHKKMSNMEKIGENKCKIGSESKINHLSDDGIERIKLYKQFLNFNTLGGSVERNRYQLKISVAGNVDQQQTMKIISNLIVNYLKGEHILYNKVKEDIYEFVFVSDIPDVILENSWIENIINYQGVVVLDFFRID</sequence>
<dbReference type="KEGG" id="oih:OB2207"/>
<feature type="transmembrane region" description="Helical" evidence="1">
    <location>
        <begin position="37"/>
        <end position="57"/>
    </location>
</feature>
<dbReference type="eggNOG" id="ENOG502ZU4M">
    <property type="taxonomic scope" value="Bacteria"/>
</dbReference>
<dbReference type="Proteomes" id="UP000000822">
    <property type="component" value="Chromosome"/>
</dbReference>
<keyword evidence="1" id="KW-0812">Transmembrane</keyword>
<reference evidence="2 3" key="1">
    <citation type="journal article" date="2001" name="FEMS Microbiol. Lett.">
        <title>Oceanobacillus iheyensis gen. nov., sp. nov., a deep-sea extremely halotolerant and alkaliphilic species isolated from a depth of 1050 m on the Iheya Ridge.</title>
        <authorList>
            <person name="Lu J."/>
            <person name="Nogi Y."/>
            <person name="Takami H."/>
        </authorList>
    </citation>
    <scope>NUCLEOTIDE SEQUENCE [LARGE SCALE GENOMIC DNA]</scope>
    <source>
        <strain evidence="3">DSM 14371 / CIP 107618 / JCM 11309 / KCTC 3954 / HTE831</strain>
    </source>
</reference>
<proteinExistence type="predicted"/>
<feature type="transmembrane region" description="Helical" evidence="1">
    <location>
        <begin position="12"/>
        <end position="31"/>
    </location>
</feature>
<keyword evidence="1" id="KW-1133">Transmembrane helix</keyword>
<dbReference type="EMBL" id="BA000028">
    <property type="protein sequence ID" value="BAC14163.1"/>
    <property type="molecule type" value="Genomic_DNA"/>
</dbReference>
<dbReference type="HOGENOM" id="CLU_1179258_0_0_9"/>
<evidence type="ECO:0000256" key="1">
    <source>
        <dbReference type="SAM" id="Phobius"/>
    </source>
</evidence>
<evidence type="ECO:0000313" key="3">
    <source>
        <dbReference type="Proteomes" id="UP000000822"/>
    </source>
</evidence>
<keyword evidence="3" id="KW-1185">Reference proteome</keyword>
<keyword evidence="1" id="KW-0472">Membrane</keyword>
<protein>
    <submittedName>
        <fullName evidence="2">Uncharacterized protein</fullName>
    </submittedName>
</protein>
<dbReference type="OrthoDB" id="2720394at2"/>
<dbReference type="STRING" id="221109.gene:10734455"/>